<reference evidence="1" key="1">
    <citation type="submission" date="2023-03" db="EMBL/GenBank/DDBJ databases">
        <title>Massive genome expansion in bonnet fungi (Mycena s.s.) driven by repeated elements and novel gene families across ecological guilds.</title>
        <authorList>
            <consortium name="Lawrence Berkeley National Laboratory"/>
            <person name="Harder C.B."/>
            <person name="Miyauchi S."/>
            <person name="Viragh M."/>
            <person name="Kuo A."/>
            <person name="Thoen E."/>
            <person name="Andreopoulos B."/>
            <person name="Lu D."/>
            <person name="Skrede I."/>
            <person name="Drula E."/>
            <person name="Henrissat B."/>
            <person name="Morin E."/>
            <person name="Kohler A."/>
            <person name="Barry K."/>
            <person name="LaButti K."/>
            <person name="Morin E."/>
            <person name="Salamov A."/>
            <person name="Lipzen A."/>
            <person name="Mereny Z."/>
            <person name="Hegedus B."/>
            <person name="Baldrian P."/>
            <person name="Stursova M."/>
            <person name="Weitz H."/>
            <person name="Taylor A."/>
            <person name="Grigoriev I.V."/>
            <person name="Nagy L.G."/>
            <person name="Martin F."/>
            <person name="Kauserud H."/>
        </authorList>
    </citation>
    <scope>NUCLEOTIDE SEQUENCE</scope>
    <source>
        <strain evidence="1">CBHHK002</strain>
    </source>
</reference>
<sequence length="209" mass="23427">MPPEITIAETRMNDIITSLKPTIRLLNDIHGAVGTPFVGVISSTTLSLINSIEVGNMNAKKYKEESLRLMEDIHGVIYAILECHIKSESAGSLPPIDTFLQVQNEGNMIKKFFRQWEINTLLKDCQAGLKHSSEVFKVRSGTTILTSLKDMQEMADNIQTEILELISTLLEPTTSDTASSVSQMYRTFNSSQARGIPEGRTCRYFLYDF</sequence>
<dbReference type="EMBL" id="JARIHO010000013">
    <property type="protein sequence ID" value="KAJ7351629.1"/>
    <property type="molecule type" value="Genomic_DNA"/>
</dbReference>
<evidence type="ECO:0000313" key="2">
    <source>
        <dbReference type="Proteomes" id="UP001218218"/>
    </source>
</evidence>
<keyword evidence="2" id="KW-1185">Reference proteome</keyword>
<dbReference type="AlphaFoldDB" id="A0AAD7A874"/>
<evidence type="ECO:0000313" key="1">
    <source>
        <dbReference type="EMBL" id="KAJ7351629.1"/>
    </source>
</evidence>
<gene>
    <name evidence="1" type="ORF">DFH08DRAFT_806345</name>
</gene>
<dbReference type="Proteomes" id="UP001218218">
    <property type="component" value="Unassembled WGS sequence"/>
</dbReference>
<proteinExistence type="predicted"/>
<comment type="caution">
    <text evidence="1">The sequence shown here is derived from an EMBL/GenBank/DDBJ whole genome shotgun (WGS) entry which is preliminary data.</text>
</comment>
<accession>A0AAD7A874</accession>
<protein>
    <submittedName>
        <fullName evidence="1">Uncharacterized protein</fullName>
    </submittedName>
</protein>
<organism evidence="1 2">
    <name type="scientific">Mycena albidolilacea</name>
    <dbReference type="NCBI Taxonomy" id="1033008"/>
    <lineage>
        <taxon>Eukaryota</taxon>
        <taxon>Fungi</taxon>
        <taxon>Dikarya</taxon>
        <taxon>Basidiomycota</taxon>
        <taxon>Agaricomycotina</taxon>
        <taxon>Agaricomycetes</taxon>
        <taxon>Agaricomycetidae</taxon>
        <taxon>Agaricales</taxon>
        <taxon>Marasmiineae</taxon>
        <taxon>Mycenaceae</taxon>
        <taxon>Mycena</taxon>
    </lineage>
</organism>
<name>A0AAD7A874_9AGAR</name>